<dbReference type="Proteomes" id="UP000557509">
    <property type="component" value="Unassembled WGS sequence"/>
</dbReference>
<protein>
    <submittedName>
        <fullName evidence="1">Uncharacterized protein</fullName>
    </submittedName>
</protein>
<proteinExistence type="predicted"/>
<name>A0A7J6KF44_TOXGO</name>
<reference evidence="1 2" key="1">
    <citation type="submission" date="2020-03" db="EMBL/GenBank/DDBJ databases">
        <title>Genome sequence of Toxoplasma gondii RH-88 strain.</title>
        <authorList>
            <person name="Lorenzi H.A."/>
            <person name="Venepally P."/>
            <person name="Rozenberg A."/>
            <person name="Sibley D."/>
        </authorList>
    </citation>
    <scope>NUCLEOTIDE SEQUENCE [LARGE SCALE GENOMIC DNA]</scope>
    <source>
        <strain evidence="1 2">RH-88</strain>
    </source>
</reference>
<sequence>MKADTLPLPAAPPRICSCRLHVPPWASPPPPLTAFQTNGSTRSRRVPKCLLVQAAGFLRETEEGGDCLRLAPLRLSEKRPQQIPLVLTPALPAHKARKPSTPVLSPHRLLGLQTALHLGLQTMLCRGTPPGEAAVECRRLGRRKFKDFCSLLPSRVKLEQSRYLIPYCLSASSQQESRAAEGEEKVTFLKPSNERLEPGMGGLRFIEFWPFFCLCVSIHVYQSA</sequence>
<evidence type="ECO:0000313" key="1">
    <source>
        <dbReference type="EMBL" id="KAF4645748.1"/>
    </source>
</evidence>
<keyword evidence="2" id="KW-1185">Reference proteome</keyword>
<organism evidence="1 2">
    <name type="scientific">Toxoplasma gondii</name>
    <dbReference type="NCBI Taxonomy" id="5811"/>
    <lineage>
        <taxon>Eukaryota</taxon>
        <taxon>Sar</taxon>
        <taxon>Alveolata</taxon>
        <taxon>Apicomplexa</taxon>
        <taxon>Conoidasida</taxon>
        <taxon>Coccidia</taxon>
        <taxon>Eucoccidiorida</taxon>
        <taxon>Eimeriorina</taxon>
        <taxon>Sarcocystidae</taxon>
        <taxon>Toxoplasma</taxon>
    </lineage>
</organism>
<dbReference type="AlphaFoldDB" id="A0A7J6KF44"/>
<accession>A0A7J6KF44</accession>
<comment type="caution">
    <text evidence="1">The sequence shown here is derived from an EMBL/GenBank/DDBJ whole genome shotgun (WGS) entry which is preliminary data.</text>
</comment>
<dbReference type="EMBL" id="JAAUHK010000187">
    <property type="protein sequence ID" value="KAF4645748.1"/>
    <property type="molecule type" value="Genomic_DNA"/>
</dbReference>
<evidence type="ECO:0000313" key="2">
    <source>
        <dbReference type="Proteomes" id="UP000557509"/>
    </source>
</evidence>
<gene>
    <name evidence="1" type="ORF">TGRH88_002340</name>
</gene>